<dbReference type="AlphaFoldDB" id="A0A2C6KEG8"/>
<dbReference type="InterPro" id="IPR012677">
    <property type="entry name" value="Nucleotide-bd_a/b_plait_sf"/>
</dbReference>
<dbReference type="InterPro" id="IPR035979">
    <property type="entry name" value="RBD_domain_sf"/>
</dbReference>
<reference evidence="4 5" key="1">
    <citation type="journal article" date="2017" name="Int. J. Parasitol.">
        <title>The genome of the protozoan parasite Cystoisospora suis and a reverse vaccinology approach to identify vaccine candidates.</title>
        <authorList>
            <person name="Palmieri N."/>
            <person name="Shrestha A."/>
            <person name="Ruttkowski B."/>
            <person name="Beck T."/>
            <person name="Vogl C."/>
            <person name="Tomley F."/>
            <person name="Blake D.P."/>
            <person name="Joachim A."/>
        </authorList>
    </citation>
    <scope>NUCLEOTIDE SEQUENCE [LARGE SCALE GENOMIC DNA]</scope>
    <source>
        <strain evidence="4 5">Wien I</strain>
    </source>
</reference>
<dbReference type="PANTHER" id="PTHR23003">
    <property type="entry name" value="RNA RECOGNITION MOTIF RRM DOMAIN CONTAINING PROTEIN"/>
    <property type="match status" value="1"/>
</dbReference>
<dbReference type="Proteomes" id="UP000221165">
    <property type="component" value="Unassembled WGS sequence"/>
</dbReference>
<evidence type="ECO:0000256" key="1">
    <source>
        <dbReference type="ARBA" id="ARBA00022884"/>
    </source>
</evidence>
<feature type="non-terminal residue" evidence="4">
    <location>
        <position position="313"/>
    </location>
</feature>
<dbReference type="GO" id="GO:0005634">
    <property type="term" value="C:nucleus"/>
    <property type="evidence" value="ECO:0007669"/>
    <property type="project" value="TreeGrafter"/>
</dbReference>
<evidence type="ECO:0000256" key="2">
    <source>
        <dbReference type="PROSITE-ProRule" id="PRU00176"/>
    </source>
</evidence>
<accession>A0A2C6KEG8</accession>
<dbReference type="PROSITE" id="PS50102">
    <property type="entry name" value="RRM"/>
    <property type="match status" value="1"/>
</dbReference>
<keyword evidence="5" id="KW-1185">Reference proteome</keyword>
<sequence length="313" mass="34317">MPANIASFSTSRAAACNPKDYSGSQVRLLSLFHGLFTFTSHCSDARRRHSKWRTPSGATNWDPSLYPSLRSPTFQRVNVVYLFFSALPSYCRSSSPSSFFSVAYQGCICPVYAPVRILGTDVVDVLMCVAHSAFRSVVRPSLLCASVCQEEQQQQSREGAGNAEPSCRVYVGNLSWRVRWQDLKDHMKQAGEVVRADVFEDFQGRSKGCGIVEYAKVEDAQKAIKELTDTELFDRLIFVREDREDGQKFSGGRGGGYGSRGGAPNYYYHYGRGGGGGPPPAMWAGGGYHHYGGGPAGMYRGGRGGGGVLLRRR</sequence>
<evidence type="ECO:0000313" key="4">
    <source>
        <dbReference type="EMBL" id="PHJ14804.1"/>
    </source>
</evidence>
<gene>
    <name evidence="4" type="ORF">CSUI_011386</name>
</gene>
<dbReference type="InterPro" id="IPR000504">
    <property type="entry name" value="RRM_dom"/>
</dbReference>
<evidence type="ECO:0000313" key="5">
    <source>
        <dbReference type="Proteomes" id="UP000221165"/>
    </source>
</evidence>
<dbReference type="Pfam" id="PF00076">
    <property type="entry name" value="RRM_1"/>
    <property type="match status" value="1"/>
</dbReference>
<organism evidence="4 5">
    <name type="scientific">Cystoisospora suis</name>
    <dbReference type="NCBI Taxonomy" id="483139"/>
    <lineage>
        <taxon>Eukaryota</taxon>
        <taxon>Sar</taxon>
        <taxon>Alveolata</taxon>
        <taxon>Apicomplexa</taxon>
        <taxon>Conoidasida</taxon>
        <taxon>Coccidia</taxon>
        <taxon>Eucoccidiorida</taxon>
        <taxon>Eimeriorina</taxon>
        <taxon>Sarcocystidae</taxon>
        <taxon>Cystoisospora</taxon>
    </lineage>
</organism>
<dbReference type="PANTHER" id="PTHR23003:SF3">
    <property type="entry name" value="FI21236P1-RELATED"/>
    <property type="match status" value="1"/>
</dbReference>
<dbReference type="SUPFAM" id="SSF54928">
    <property type="entry name" value="RNA-binding domain, RBD"/>
    <property type="match status" value="1"/>
</dbReference>
<dbReference type="GO" id="GO:1990904">
    <property type="term" value="C:ribonucleoprotein complex"/>
    <property type="evidence" value="ECO:0007669"/>
    <property type="project" value="TreeGrafter"/>
</dbReference>
<dbReference type="SMART" id="SM00360">
    <property type="entry name" value="RRM"/>
    <property type="match status" value="1"/>
</dbReference>
<keyword evidence="1 2" id="KW-0694">RNA-binding</keyword>
<dbReference type="RefSeq" id="XP_067916539.1">
    <property type="nucleotide sequence ID" value="XM_068071485.1"/>
</dbReference>
<dbReference type="InterPro" id="IPR050374">
    <property type="entry name" value="RRT5_SRSF_SR"/>
</dbReference>
<comment type="caution">
    <text evidence="4">The sequence shown here is derived from an EMBL/GenBank/DDBJ whole genome shotgun (WGS) entry which is preliminary data.</text>
</comment>
<dbReference type="GO" id="GO:0005737">
    <property type="term" value="C:cytoplasm"/>
    <property type="evidence" value="ECO:0007669"/>
    <property type="project" value="TreeGrafter"/>
</dbReference>
<dbReference type="OrthoDB" id="272703at2759"/>
<dbReference type="GO" id="GO:0003729">
    <property type="term" value="F:mRNA binding"/>
    <property type="evidence" value="ECO:0007669"/>
    <property type="project" value="TreeGrafter"/>
</dbReference>
<name>A0A2C6KEG8_9APIC</name>
<feature type="domain" description="RRM" evidence="3">
    <location>
        <begin position="167"/>
        <end position="244"/>
    </location>
</feature>
<dbReference type="Gene3D" id="3.30.70.330">
    <property type="match status" value="1"/>
</dbReference>
<evidence type="ECO:0000259" key="3">
    <source>
        <dbReference type="PROSITE" id="PS50102"/>
    </source>
</evidence>
<proteinExistence type="predicted"/>
<dbReference type="EMBL" id="MIGC01011199">
    <property type="protein sequence ID" value="PHJ14804.1"/>
    <property type="molecule type" value="Genomic_DNA"/>
</dbReference>
<dbReference type="GeneID" id="94434696"/>
<protein>
    <submittedName>
        <fullName evidence="4">Rna recognition motif-containing protein</fullName>
    </submittedName>
</protein>
<dbReference type="VEuPathDB" id="ToxoDB:CSUI_011386"/>